<dbReference type="Gene3D" id="3.90.550.10">
    <property type="entry name" value="Spore Coat Polysaccharide Biosynthesis Protein SpsA, Chain A"/>
    <property type="match status" value="1"/>
</dbReference>
<reference evidence="10" key="1">
    <citation type="journal article" date="2019" name="Int. J. Syst. Evol. Microbiol.">
        <title>The Global Catalogue of Microorganisms (GCM) 10K type strain sequencing project: providing services to taxonomists for standard genome sequencing and annotation.</title>
        <authorList>
            <consortium name="The Broad Institute Genomics Platform"/>
            <consortium name="The Broad Institute Genome Sequencing Center for Infectious Disease"/>
            <person name="Wu L."/>
            <person name="Ma J."/>
        </authorList>
    </citation>
    <scope>NUCLEOTIDE SEQUENCE [LARGE SCALE GENOMIC DNA]</scope>
    <source>
        <strain evidence="10">KCTC 42730</strain>
    </source>
</reference>
<organism evidence="9 10">
    <name type="scientific">Pseudoalteromonas fenneropenaei</name>
    <dbReference type="NCBI Taxonomy" id="1737459"/>
    <lineage>
        <taxon>Bacteria</taxon>
        <taxon>Pseudomonadati</taxon>
        <taxon>Pseudomonadota</taxon>
        <taxon>Gammaproteobacteria</taxon>
        <taxon>Alteromonadales</taxon>
        <taxon>Pseudoalteromonadaceae</taxon>
        <taxon>Pseudoalteromonas</taxon>
    </lineage>
</organism>
<evidence type="ECO:0000256" key="5">
    <source>
        <dbReference type="ARBA" id="ARBA00022842"/>
    </source>
</evidence>
<protein>
    <submittedName>
        <fullName evidence="9">Molybdenum cofactor guanylyltransferase</fullName>
    </submittedName>
</protein>
<keyword evidence="6" id="KW-0342">GTP-binding</keyword>
<gene>
    <name evidence="9" type="ORF">ACFOEE_09940</name>
</gene>
<evidence type="ECO:0000256" key="1">
    <source>
        <dbReference type="ARBA" id="ARBA00022490"/>
    </source>
</evidence>
<evidence type="ECO:0000313" key="10">
    <source>
        <dbReference type="Proteomes" id="UP001595453"/>
    </source>
</evidence>
<comment type="caution">
    <text evidence="9">The sequence shown here is derived from an EMBL/GenBank/DDBJ whole genome shotgun (WGS) entry which is preliminary data.</text>
</comment>
<evidence type="ECO:0000313" key="9">
    <source>
        <dbReference type="EMBL" id="MFC3032839.1"/>
    </source>
</evidence>
<dbReference type="InterPro" id="IPR029044">
    <property type="entry name" value="Nucleotide-diphossugar_trans"/>
</dbReference>
<keyword evidence="4" id="KW-0547">Nucleotide-binding</keyword>
<evidence type="ECO:0000256" key="3">
    <source>
        <dbReference type="ARBA" id="ARBA00022723"/>
    </source>
</evidence>
<dbReference type="InterPro" id="IPR025877">
    <property type="entry name" value="MobA-like_NTP_Trfase"/>
</dbReference>
<dbReference type="Pfam" id="PF12804">
    <property type="entry name" value="NTP_transf_3"/>
    <property type="match status" value="1"/>
</dbReference>
<dbReference type="Proteomes" id="UP001595453">
    <property type="component" value="Unassembled WGS sequence"/>
</dbReference>
<dbReference type="GO" id="GO:0016779">
    <property type="term" value="F:nucleotidyltransferase activity"/>
    <property type="evidence" value="ECO:0007669"/>
    <property type="project" value="UniProtKB-KW"/>
</dbReference>
<name>A0ABV7CJR0_9GAMM</name>
<dbReference type="PANTHER" id="PTHR19136:SF81">
    <property type="entry name" value="MOLYBDENUM COFACTOR GUANYLYLTRANSFERASE"/>
    <property type="match status" value="1"/>
</dbReference>
<keyword evidence="9" id="KW-0548">Nucleotidyltransferase</keyword>
<dbReference type="CDD" id="cd02503">
    <property type="entry name" value="MobA"/>
    <property type="match status" value="1"/>
</dbReference>
<keyword evidence="2" id="KW-0808">Transferase</keyword>
<sequence>MLLGIVLAGGQSRRMGEDKALLNWEGKTLLEHATQLLQEVGCDEVFVSRNAPHCIKDIYPGKGPVAGIHACLAASESCEALVIPVDMPLLTRASLSNLVIQGRVFASSCYYDASVMPCYVRVNPAVLAECELRLQQNRLSLHALLDAIAAKAIRFDEVDETQELMNTNTPAQWLLANRVVNDKELA</sequence>
<evidence type="ECO:0000259" key="8">
    <source>
        <dbReference type="Pfam" id="PF12804"/>
    </source>
</evidence>
<keyword evidence="7" id="KW-0501">Molybdenum cofactor biosynthesis</keyword>
<keyword evidence="3" id="KW-0479">Metal-binding</keyword>
<feature type="domain" description="MobA-like NTP transferase" evidence="8">
    <location>
        <begin position="4"/>
        <end position="101"/>
    </location>
</feature>
<keyword evidence="10" id="KW-1185">Reference proteome</keyword>
<dbReference type="RefSeq" id="WP_377123740.1">
    <property type="nucleotide sequence ID" value="NZ_JBHRSD010000015.1"/>
</dbReference>
<evidence type="ECO:0000256" key="4">
    <source>
        <dbReference type="ARBA" id="ARBA00022741"/>
    </source>
</evidence>
<dbReference type="SUPFAM" id="SSF53448">
    <property type="entry name" value="Nucleotide-diphospho-sugar transferases"/>
    <property type="match status" value="1"/>
</dbReference>
<dbReference type="InterPro" id="IPR013482">
    <property type="entry name" value="Molybde_CF_guanTrfase"/>
</dbReference>
<accession>A0ABV7CJR0</accession>
<dbReference type="PANTHER" id="PTHR19136">
    <property type="entry name" value="MOLYBDENUM COFACTOR GUANYLYLTRANSFERASE"/>
    <property type="match status" value="1"/>
</dbReference>
<proteinExistence type="predicted"/>
<evidence type="ECO:0000256" key="2">
    <source>
        <dbReference type="ARBA" id="ARBA00022679"/>
    </source>
</evidence>
<keyword evidence="1" id="KW-0963">Cytoplasm</keyword>
<evidence type="ECO:0000256" key="7">
    <source>
        <dbReference type="ARBA" id="ARBA00023150"/>
    </source>
</evidence>
<dbReference type="EMBL" id="JBHRSD010000015">
    <property type="protein sequence ID" value="MFC3032839.1"/>
    <property type="molecule type" value="Genomic_DNA"/>
</dbReference>
<keyword evidence="5" id="KW-0460">Magnesium</keyword>
<evidence type="ECO:0000256" key="6">
    <source>
        <dbReference type="ARBA" id="ARBA00023134"/>
    </source>
</evidence>